<feature type="transmembrane region" description="Helical" evidence="6">
    <location>
        <begin position="712"/>
        <end position="732"/>
    </location>
</feature>
<dbReference type="InterPro" id="IPR000731">
    <property type="entry name" value="SSD"/>
</dbReference>
<evidence type="ECO:0000256" key="4">
    <source>
        <dbReference type="ARBA" id="ARBA00022989"/>
    </source>
</evidence>
<dbReference type="InterPro" id="IPR004869">
    <property type="entry name" value="MMPL_dom"/>
</dbReference>
<dbReference type="PROSITE" id="PS50156">
    <property type="entry name" value="SSD"/>
    <property type="match status" value="1"/>
</dbReference>
<feature type="transmembrane region" description="Helical" evidence="6">
    <location>
        <begin position="357"/>
        <end position="383"/>
    </location>
</feature>
<dbReference type="EMBL" id="QQOH01000001">
    <property type="protein sequence ID" value="RDE25350.1"/>
    <property type="molecule type" value="Genomic_DNA"/>
</dbReference>
<feature type="transmembrane region" description="Helical" evidence="6">
    <location>
        <begin position="21"/>
        <end position="38"/>
    </location>
</feature>
<reference evidence="8 9" key="1">
    <citation type="submission" date="2018-07" db="EMBL/GenBank/DDBJ databases">
        <title>Motiliproteus coralliicola sp. nov., a bacterium isolated from Coral.</title>
        <authorList>
            <person name="Wang G."/>
        </authorList>
    </citation>
    <scope>NUCLEOTIDE SEQUENCE [LARGE SCALE GENOMIC DNA]</scope>
    <source>
        <strain evidence="8 9">C34</strain>
    </source>
</reference>
<evidence type="ECO:0000256" key="1">
    <source>
        <dbReference type="ARBA" id="ARBA00004651"/>
    </source>
</evidence>
<evidence type="ECO:0000256" key="2">
    <source>
        <dbReference type="ARBA" id="ARBA00022475"/>
    </source>
</evidence>
<dbReference type="AlphaFoldDB" id="A0A369WTC6"/>
<keyword evidence="2" id="KW-1003">Cell membrane</keyword>
<keyword evidence="4 6" id="KW-1133">Transmembrane helix</keyword>
<dbReference type="Pfam" id="PF03176">
    <property type="entry name" value="MMPL"/>
    <property type="match status" value="2"/>
</dbReference>
<keyword evidence="3 6" id="KW-0812">Transmembrane</keyword>
<keyword evidence="9" id="KW-1185">Reference proteome</keyword>
<feature type="transmembrane region" description="Helical" evidence="6">
    <location>
        <begin position="404"/>
        <end position="426"/>
    </location>
</feature>
<dbReference type="OrthoDB" id="5963930at2"/>
<dbReference type="SUPFAM" id="SSF82866">
    <property type="entry name" value="Multidrug efflux transporter AcrB transmembrane domain"/>
    <property type="match status" value="2"/>
</dbReference>
<feature type="transmembrane region" description="Helical" evidence="6">
    <location>
        <begin position="227"/>
        <end position="248"/>
    </location>
</feature>
<dbReference type="Gene3D" id="1.20.1640.10">
    <property type="entry name" value="Multidrug efflux transporter AcrB transmembrane domain"/>
    <property type="match status" value="2"/>
</dbReference>
<keyword evidence="5 6" id="KW-0472">Membrane</keyword>
<feature type="transmembrane region" description="Helical" evidence="6">
    <location>
        <begin position="638"/>
        <end position="660"/>
    </location>
</feature>
<dbReference type="PANTHER" id="PTHR33406">
    <property type="entry name" value="MEMBRANE PROTEIN MJ1562-RELATED"/>
    <property type="match status" value="1"/>
</dbReference>
<feature type="transmembrane region" description="Helical" evidence="6">
    <location>
        <begin position="284"/>
        <end position="307"/>
    </location>
</feature>
<dbReference type="PANTHER" id="PTHR33406:SF10">
    <property type="entry name" value="SSD DOMAIN-CONTAINING PROTEIN"/>
    <property type="match status" value="1"/>
</dbReference>
<proteinExistence type="predicted"/>
<gene>
    <name evidence="8" type="ORF">DV711_05340</name>
</gene>
<feature type="domain" description="SSD" evidence="7">
    <location>
        <begin position="256"/>
        <end position="382"/>
    </location>
</feature>
<evidence type="ECO:0000313" key="9">
    <source>
        <dbReference type="Proteomes" id="UP000253769"/>
    </source>
</evidence>
<feature type="transmembrane region" description="Helical" evidence="6">
    <location>
        <begin position="666"/>
        <end position="685"/>
    </location>
</feature>
<dbReference type="InterPro" id="IPR050545">
    <property type="entry name" value="Mycobact_MmpL"/>
</dbReference>
<comment type="caution">
    <text evidence="8">The sequence shown here is derived from an EMBL/GenBank/DDBJ whole genome shotgun (WGS) entry which is preliminary data.</text>
</comment>
<accession>A0A369WTC6</accession>
<feature type="transmembrane region" description="Helical" evidence="6">
    <location>
        <begin position="738"/>
        <end position="765"/>
    </location>
</feature>
<evidence type="ECO:0000256" key="3">
    <source>
        <dbReference type="ARBA" id="ARBA00022692"/>
    </source>
</evidence>
<comment type="subcellular location">
    <subcellularLocation>
        <location evidence="1">Cell membrane</location>
        <topology evidence="1">Multi-pass membrane protein</topology>
    </subcellularLocation>
</comment>
<dbReference type="Proteomes" id="UP000253769">
    <property type="component" value="Unassembled WGS sequence"/>
</dbReference>
<feature type="transmembrane region" description="Helical" evidence="6">
    <location>
        <begin position="253"/>
        <end position="272"/>
    </location>
</feature>
<evidence type="ECO:0000256" key="5">
    <source>
        <dbReference type="ARBA" id="ARBA00023136"/>
    </source>
</evidence>
<feature type="transmembrane region" description="Helical" evidence="6">
    <location>
        <begin position="615"/>
        <end position="631"/>
    </location>
</feature>
<evidence type="ECO:0000256" key="6">
    <source>
        <dbReference type="SAM" id="Phobius"/>
    </source>
</evidence>
<feature type="transmembrane region" description="Helical" evidence="6">
    <location>
        <begin position="328"/>
        <end position="351"/>
    </location>
</feature>
<sequence length="779" mass="84545">MHPLKDSEAIVERTLFGHRPLILALCLLMTCVFGYYASNLTMGASFEKMIPTSHPYIANFLENKQEMAGLGNTVRIAVETTGDDIYSAEFQETLKQINDEVFFIPGVDRSGLKSIWTPNVRWTEVTEEGFVGGPVIPSEYDGSDAELDKLRANVAKSGSIGSLVANNHKSAIILAPLYDISPETGEALDYDQFSQRLEALVRDKYESDTVKIHITGFAKVVGDLIEGAGQVATFFAMAIAITLVLLLIYSRSLIGALVPLICSLIAVVWQLGSLRLLGFELDPYSMLVPFLVFAIAISHGVQIVNSTASEIGHGFDKLQAARNAFRMLYVPGFIALLSDGIGFITLMVIDITVIQDLAIAASLGIATIILTNLVILPVVLSYTGVRAAGDHFDLLEKLWKLLQAASRPVPATMITLVAALMVIWGVEYSRDLKIGDLDAGAPELRPDSRYNQDNAFVTSNFATSADLFVVMVKTSDDACVSYDTLTMVEHFQSMINRVPGVQSSFSMVNVAKRGLVGMNEGNLKWAELSRNNFVMNSATAGKHVPPGMVNSDCNFLPIVIYLNDHKAETLTRVADAAADFAAQHNDGSVRFELAAGNAGIEAATNIVIETAQYEMLAWVYGVVGVLVFLTFRSVKTVICIIMPLAMTSVLCQALMTYMGIGVKVATLPVIALGVGIGVDYGIYIYSKLKFYMDQGEPLTDAYLHTLRSTGKAVAFTGLTLAIGVGTWAWSPIKFQADLGVLLTFMFLWNMLGALILLPALARLILRPKELPKAGLEPTS</sequence>
<name>A0A369WTC6_9GAMM</name>
<organism evidence="8 9">
    <name type="scientific">Motiliproteus coralliicola</name>
    <dbReference type="NCBI Taxonomy" id="2283196"/>
    <lineage>
        <taxon>Bacteria</taxon>
        <taxon>Pseudomonadati</taxon>
        <taxon>Pseudomonadota</taxon>
        <taxon>Gammaproteobacteria</taxon>
        <taxon>Oceanospirillales</taxon>
        <taxon>Oceanospirillaceae</taxon>
        <taxon>Motiliproteus</taxon>
    </lineage>
</organism>
<evidence type="ECO:0000259" key="7">
    <source>
        <dbReference type="PROSITE" id="PS50156"/>
    </source>
</evidence>
<evidence type="ECO:0000313" key="8">
    <source>
        <dbReference type="EMBL" id="RDE25350.1"/>
    </source>
</evidence>
<protein>
    <submittedName>
        <fullName evidence="8">RND family transporter</fullName>
    </submittedName>
</protein>
<dbReference type="GO" id="GO:0005886">
    <property type="term" value="C:plasma membrane"/>
    <property type="evidence" value="ECO:0007669"/>
    <property type="project" value="UniProtKB-SubCell"/>
</dbReference>